<protein>
    <submittedName>
        <fullName evidence="5">Glycosyl transferase</fullName>
    </submittedName>
</protein>
<reference evidence="5" key="2">
    <citation type="submission" date="2020-09" db="EMBL/GenBank/DDBJ databases">
        <authorList>
            <person name="Sun Q."/>
            <person name="Zhou Y."/>
        </authorList>
    </citation>
    <scope>NUCLEOTIDE SEQUENCE</scope>
    <source>
        <strain evidence="5">CGMCC 4.5737</strain>
    </source>
</reference>
<dbReference type="Proteomes" id="UP000637578">
    <property type="component" value="Unassembled WGS sequence"/>
</dbReference>
<gene>
    <name evidence="5" type="ORF">GCM10012275_31610</name>
</gene>
<accession>A0A8J3FWA5</accession>
<proteinExistence type="inferred from homology"/>
<evidence type="ECO:0000256" key="2">
    <source>
        <dbReference type="ARBA" id="ARBA00006739"/>
    </source>
</evidence>
<dbReference type="PANTHER" id="PTHR43179:SF12">
    <property type="entry name" value="GALACTOFURANOSYLTRANSFERASE GLFT2"/>
    <property type="match status" value="1"/>
</dbReference>
<organism evidence="5 6">
    <name type="scientific">Longimycelium tulufanense</name>
    <dbReference type="NCBI Taxonomy" id="907463"/>
    <lineage>
        <taxon>Bacteria</taxon>
        <taxon>Bacillati</taxon>
        <taxon>Actinomycetota</taxon>
        <taxon>Actinomycetes</taxon>
        <taxon>Pseudonocardiales</taxon>
        <taxon>Pseudonocardiaceae</taxon>
        <taxon>Longimycelium</taxon>
    </lineage>
</organism>
<dbReference type="AlphaFoldDB" id="A0A8J3FWA5"/>
<dbReference type="Pfam" id="PF13641">
    <property type="entry name" value="Glyco_tranf_2_3"/>
    <property type="match status" value="1"/>
</dbReference>
<dbReference type="SUPFAM" id="SSF53448">
    <property type="entry name" value="Nucleotide-diphospho-sugar transferases"/>
    <property type="match status" value="1"/>
</dbReference>
<evidence type="ECO:0000313" key="6">
    <source>
        <dbReference type="Proteomes" id="UP000637578"/>
    </source>
</evidence>
<comment type="caution">
    <text evidence="5">The sequence shown here is derived from an EMBL/GenBank/DDBJ whole genome shotgun (WGS) entry which is preliminary data.</text>
</comment>
<reference evidence="5" key="1">
    <citation type="journal article" date="2014" name="Int. J. Syst. Evol. Microbiol.">
        <title>Complete genome sequence of Corynebacterium casei LMG S-19264T (=DSM 44701T), isolated from a smear-ripened cheese.</title>
        <authorList>
            <consortium name="US DOE Joint Genome Institute (JGI-PGF)"/>
            <person name="Walter F."/>
            <person name="Albersmeier A."/>
            <person name="Kalinowski J."/>
            <person name="Ruckert C."/>
        </authorList>
    </citation>
    <scope>NUCLEOTIDE SEQUENCE</scope>
    <source>
        <strain evidence="5">CGMCC 4.5737</strain>
    </source>
</reference>
<dbReference type="Gene3D" id="3.90.550.60">
    <property type="match status" value="1"/>
</dbReference>
<evidence type="ECO:0000313" key="5">
    <source>
        <dbReference type="EMBL" id="GGM58063.1"/>
    </source>
</evidence>
<keyword evidence="4 5" id="KW-0808">Transferase</keyword>
<keyword evidence="3" id="KW-0328">Glycosyltransferase</keyword>
<dbReference type="GO" id="GO:0016757">
    <property type="term" value="F:glycosyltransferase activity"/>
    <property type="evidence" value="ECO:0007669"/>
    <property type="project" value="UniProtKB-KW"/>
</dbReference>
<comment type="similarity">
    <text evidence="2">Belongs to the glycosyltransferase 2 family.</text>
</comment>
<evidence type="ECO:0000256" key="4">
    <source>
        <dbReference type="ARBA" id="ARBA00022679"/>
    </source>
</evidence>
<sequence length="306" mass="34091">MSEESSAVRPPLPKGAVVAVIVTRHRRELLADGLKMIAAQSRVPDHLVVVDNGPDRPAEDVVADCAVPTTYLPSHRNLGGAGGFALGMLHALALGAEWVWLADDDGHPADENVLAVLLAEAERRGLAAVSPMVVNIDQPDRLAFPLRRGLNWKRNVTELGSDFRAGIASLFNGALFRASTLDVVGVPDYRLFVRGDEVEIHRRLVRSGLPFGTSLRAAYVHPDGSDEFKPMLGGRFHAQDPENEVKRYYTYRNRGYLLSQPGMRKLGLLEVVRFGLYFLGVRRDPKAFLQWLRLVRLGQREHFFRR</sequence>
<dbReference type="PANTHER" id="PTHR43179">
    <property type="entry name" value="RHAMNOSYLTRANSFERASE WBBL"/>
    <property type="match status" value="1"/>
</dbReference>
<evidence type="ECO:0000256" key="1">
    <source>
        <dbReference type="ARBA" id="ARBA00004776"/>
    </source>
</evidence>
<keyword evidence="6" id="KW-1185">Reference proteome</keyword>
<dbReference type="RefSeq" id="WP_189058362.1">
    <property type="nucleotide sequence ID" value="NZ_BMMK01000013.1"/>
</dbReference>
<comment type="pathway">
    <text evidence="1">Cell wall biogenesis; cell wall polysaccharide biosynthesis.</text>
</comment>
<evidence type="ECO:0000256" key="3">
    <source>
        <dbReference type="ARBA" id="ARBA00022676"/>
    </source>
</evidence>
<dbReference type="EMBL" id="BMMK01000013">
    <property type="protein sequence ID" value="GGM58063.1"/>
    <property type="molecule type" value="Genomic_DNA"/>
</dbReference>
<name>A0A8J3FWA5_9PSEU</name>
<dbReference type="InterPro" id="IPR029044">
    <property type="entry name" value="Nucleotide-diphossugar_trans"/>
</dbReference>